<sequence>MPSPRIQNIQWSSIFSPQYDREILSLALPALAAMLLEPVLGAISSALIGQVGTQQLGAVSIGSLCIAFSMSLFTFLLFLTTPEIAAAVAQKSPEKVSIISSKGLWLAAFCGSVMTVLLLTNAEAIVSCLKPSEPIVADYATQYIQIRSACMVPALMGNVAVATFRGHKDTRTPLYAAGMAAACGLTLNIVFLHGLGWGVPGAALATTLASVVSPSIMLLLLLRKGMLKLKDMSTPPTLLAVVPMLRSAIPLMTRTLISLGMVLFASSQCVRAGSVYQASFEVVRIVWVTSIQSFECLNVATQSLCASYLGKLDQESAQGVLLRLAGVGATAGGVAGLLMFSVQEPLTRIFTSDLNVIAQVLMTLPLVAAFLPLDAVASIMDGGLMAAKQTDYLAYIQIASAGVQYMALWWLASNNMISVLSIWACLKLLTVFRACGGVKRHFFSSQSGYLLSSPSSGEQQVA</sequence>
<dbReference type="NCBIfam" id="TIGR00797">
    <property type="entry name" value="matE"/>
    <property type="match status" value="1"/>
</dbReference>
<gene>
    <name evidence="7" type="ORF">CEUSTIGMA_g7394.t1</name>
</gene>
<feature type="transmembrane region" description="Helical" evidence="6">
    <location>
        <begin position="57"/>
        <end position="82"/>
    </location>
</feature>
<accession>A0A250XA25</accession>
<evidence type="ECO:0000313" key="8">
    <source>
        <dbReference type="Proteomes" id="UP000232323"/>
    </source>
</evidence>
<proteinExistence type="inferred from homology"/>
<evidence type="ECO:0000256" key="5">
    <source>
        <dbReference type="ARBA" id="ARBA00023136"/>
    </source>
</evidence>
<evidence type="ECO:0000256" key="6">
    <source>
        <dbReference type="RuleBase" id="RU004914"/>
    </source>
</evidence>
<dbReference type="PANTHER" id="PTHR42893:SF46">
    <property type="entry name" value="PROTEIN DETOXIFICATION 44, CHLOROPLASTIC"/>
    <property type="match status" value="1"/>
</dbReference>
<evidence type="ECO:0000256" key="3">
    <source>
        <dbReference type="ARBA" id="ARBA00022692"/>
    </source>
</evidence>
<feature type="transmembrane region" description="Helical" evidence="6">
    <location>
        <begin position="201"/>
        <end position="222"/>
    </location>
</feature>
<feature type="transmembrane region" description="Helical" evidence="6">
    <location>
        <begin position="320"/>
        <end position="340"/>
    </location>
</feature>
<comment type="caution">
    <text evidence="7">The sequence shown here is derived from an EMBL/GenBank/DDBJ whole genome shotgun (WGS) entry which is preliminary data.</text>
</comment>
<keyword evidence="5 6" id="KW-0472">Membrane</keyword>
<dbReference type="Pfam" id="PF01554">
    <property type="entry name" value="MatE"/>
    <property type="match status" value="2"/>
</dbReference>
<dbReference type="GO" id="GO:0042910">
    <property type="term" value="F:xenobiotic transmembrane transporter activity"/>
    <property type="evidence" value="ECO:0007669"/>
    <property type="project" value="InterPro"/>
</dbReference>
<comment type="subcellular location">
    <subcellularLocation>
        <location evidence="1">Membrane</location>
        <topology evidence="1">Multi-pass membrane protein</topology>
    </subcellularLocation>
</comment>
<dbReference type="Proteomes" id="UP000232323">
    <property type="component" value="Unassembled WGS sequence"/>
</dbReference>
<dbReference type="GO" id="GO:0015297">
    <property type="term" value="F:antiporter activity"/>
    <property type="evidence" value="ECO:0007669"/>
    <property type="project" value="InterPro"/>
</dbReference>
<keyword evidence="8" id="KW-1185">Reference proteome</keyword>
<dbReference type="OrthoDB" id="2126698at2759"/>
<feature type="transmembrane region" description="Helical" evidence="6">
    <location>
        <begin position="392"/>
        <end position="411"/>
    </location>
</feature>
<comment type="caution">
    <text evidence="6">Lacks conserved residue(s) required for the propagation of feature annotation.</text>
</comment>
<keyword evidence="4 6" id="KW-1133">Transmembrane helix</keyword>
<evidence type="ECO:0000313" key="7">
    <source>
        <dbReference type="EMBL" id="GAX79955.1"/>
    </source>
</evidence>
<evidence type="ECO:0000256" key="4">
    <source>
        <dbReference type="ARBA" id="ARBA00022989"/>
    </source>
</evidence>
<dbReference type="EMBL" id="BEGY01000047">
    <property type="protein sequence ID" value="GAX79955.1"/>
    <property type="molecule type" value="Genomic_DNA"/>
</dbReference>
<dbReference type="InterPro" id="IPR002528">
    <property type="entry name" value="MATE_fam"/>
</dbReference>
<feature type="transmembrane region" description="Helical" evidence="6">
    <location>
        <begin position="417"/>
        <end position="436"/>
    </location>
</feature>
<dbReference type="GO" id="GO:0016020">
    <property type="term" value="C:membrane"/>
    <property type="evidence" value="ECO:0007669"/>
    <property type="project" value="UniProtKB-SubCell"/>
</dbReference>
<feature type="transmembrane region" description="Helical" evidence="6">
    <location>
        <begin position="360"/>
        <end position="380"/>
    </location>
</feature>
<dbReference type="STRING" id="1157962.A0A250XA25"/>
<protein>
    <recommendedName>
        <fullName evidence="6">Protein DETOXIFICATION</fullName>
    </recommendedName>
    <alternativeName>
        <fullName evidence="6">Multidrug and toxic compound extrusion protein</fullName>
    </alternativeName>
</protein>
<comment type="similarity">
    <text evidence="2 6">Belongs to the multi antimicrobial extrusion (MATE) (TC 2.A.66.1) family.</text>
</comment>
<name>A0A250XA25_9CHLO</name>
<dbReference type="PANTHER" id="PTHR42893">
    <property type="entry name" value="PROTEIN DETOXIFICATION 44, CHLOROPLASTIC-RELATED"/>
    <property type="match status" value="1"/>
</dbReference>
<feature type="transmembrane region" description="Helical" evidence="6">
    <location>
        <begin position="103"/>
        <end position="122"/>
    </location>
</feature>
<reference evidence="7 8" key="1">
    <citation type="submission" date="2017-08" db="EMBL/GenBank/DDBJ databases">
        <title>Acidophilic green algal genome provides insights into adaptation to an acidic environment.</title>
        <authorList>
            <person name="Hirooka S."/>
            <person name="Hirose Y."/>
            <person name="Kanesaki Y."/>
            <person name="Higuchi S."/>
            <person name="Fujiwara T."/>
            <person name="Onuma R."/>
            <person name="Era A."/>
            <person name="Ohbayashi R."/>
            <person name="Uzuka A."/>
            <person name="Nozaki H."/>
            <person name="Yoshikawa H."/>
            <person name="Miyagishima S.Y."/>
        </authorList>
    </citation>
    <scope>NUCLEOTIDE SEQUENCE [LARGE SCALE GENOMIC DNA]</scope>
    <source>
        <strain evidence="7 8">NIES-2499</strain>
    </source>
</reference>
<organism evidence="7 8">
    <name type="scientific">Chlamydomonas eustigma</name>
    <dbReference type="NCBI Taxonomy" id="1157962"/>
    <lineage>
        <taxon>Eukaryota</taxon>
        <taxon>Viridiplantae</taxon>
        <taxon>Chlorophyta</taxon>
        <taxon>core chlorophytes</taxon>
        <taxon>Chlorophyceae</taxon>
        <taxon>CS clade</taxon>
        <taxon>Chlamydomonadales</taxon>
        <taxon>Chlamydomonadaceae</taxon>
        <taxon>Chlamydomonas</taxon>
    </lineage>
</organism>
<evidence type="ECO:0000256" key="1">
    <source>
        <dbReference type="ARBA" id="ARBA00004141"/>
    </source>
</evidence>
<dbReference type="InterPro" id="IPR044644">
    <property type="entry name" value="DinF-like"/>
</dbReference>
<keyword evidence="3 6" id="KW-0812">Transmembrane</keyword>
<feature type="transmembrane region" description="Helical" evidence="6">
    <location>
        <begin position="174"/>
        <end position="195"/>
    </location>
</feature>
<evidence type="ECO:0000256" key="2">
    <source>
        <dbReference type="ARBA" id="ARBA00010199"/>
    </source>
</evidence>
<dbReference type="AlphaFoldDB" id="A0A250XA25"/>